<dbReference type="STRING" id="181874.A0A409YVY1"/>
<keyword evidence="5" id="KW-0496">Mitochondrion</keyword>
<evidence type="ECO:0000256" key="1">
    <source>
        <dbReference type="ARBA" id="ARBA00004173"/>
    </source>
</evidence>
<dbReference type="OrthoDB" id="2968323at2759"/>
<evidence type="ECO:0000256" key="2">
    <source>
        <dbReference type="ARBA" id="ARBA00005543"/>
    </source>
</evidence>
<dbReference type="Pfam" id="PF01636">
    <property type="entry name" value="APH"/>
    <property type="match status" value="1"/>
</dbReference>
<comment type="caution">
    <text evidence="8">The sequence shown here is derived from an EMBL/GenBank/DDBJ whole genome shotgun (WGS) entry which is preliminary data.</text>
</comment>
<organism evidence="8 9">
    <name type="scientific">Panaeolus cyanescens</name>
    <dbReference type="NCBI Taxonomy" id="181874"/>
    <lineage>
        <taxon>Eukaryota</taxon>
        <taxon>Fungi</taxon>
        <taxon>Dikarya</taxon>
        <taxon>Basidiomycota</taxon>
        <taxon>Agaricomycotina</taxon>
        <taxon>Agaricomycetes</taxon>
        <taxon>Agaricomycetidae</taxon>
        <taxon>Agaricales</taxon>
        <taxon>Agaricineae</taxon>
        <taxon>Galeropsidaceae</taxon>
        <taxon>Panaeolus</taxon>
    </lineage>
</organism>
<protein>
    <recommendedName>
        <fullName evidence="3">Altered inheritance of mitochondria protein 9, mitochondrial</fullName>
    </recommendedName>
    <alternativeName>
        <fullName evidence="6">Found in mitochondrial proteome protein 29</fullName>
    </alternativeName>
</protein>
<dbReference type="PANTHER" id="PTHR36091">
    <property type="entry name" value="ALTERED INHERITANCE OF MITOCHONDRIA PROTEIN 9, MITOCHONDRIAL"/>
    <property type="match status" value="1"/>
</dbReference>
<dbReference type="InParanoid" id="A0A409YVY1"/>
<evidence type="ECO:0000313" key="8">
    <source>
        <dbReference type="EMBL" id="PPR07152.1"/>
    </source>
</evidence>
<proteinExistence type="inferred from homology"/>
<dbReference type="EMBL" id="NHTK01000506">
    <property type="protein sequence ID" value="PPR07152.1"/>
    <property type="molecule type" value="Genomic_DNA"/>
</dbReference>
<dbReference type="SUPFAM" id="SSF56112">
    <property type="entry name" value="Protein kinase-like (PK-like)"/>
    <property type="match status" value="1"/>
</dbReference>
<sequence length="549" mass="62185">MSWKRIVAALRPLKNPTGSTMASESESFFKYTSGKWLHNQKHKEALRYRKFNIDALKEEVKRSTGGLAVGMSKWAEGRSNKIFRVQLEDGREVIARIPMPIAGPPHAVTASEVATMTFLRTRLGLTQVPRVISWSSQASKTPVGAEFIIMDVAGGIELADVWETLEMRQKATVVQEWVRFEKRVIHAFERGGYGSLYFRQDVPSDVARDIFLTGSSQPDSDYVLGPAVPQQYWEDEYEIPEGISRLHGPWPDVASYLKSITSRERCWIEKIAKRPTRKYTAPWELPAHLQIPEDHIHALNLYDKVAQYLIPSDQRLLRPTMTLLDSNMHNIFLSEEALARGDIEITGVIDWQQMTILPLYLTAFVPLFIRHLPAKDGQTEEEFLKEKKYLTDVYRALYADTGVDYVWASALAVGVTRPAAQALPFAAQSCWHSGYADLKRRIVRMSFDWQKVAPGVECPLASEGYTEQDLAQVREDDARWYAAEATLEAIEEEVGLRGDGSVSHDHYDTAVQINQELFDAWKASVDLQELGDVDPADIWPVGRDSLQRG</sequence>
<dbReference type="InterPro" id="IPR011009">
    <property type="entry name" value="Kinase-like_dom_sf"/>
</dbReference>
<evidence type="ECO:0000256" key="3">
    <source>
        <dbReference type="ARBA" id="ARBA00016197"/>
    </source>
</evidence>
<evidence type="ECO:0000256" key="6">
    <source>
        <dbReference type="ARBA" id="ARBA00031849"/>
    </source>
</evidence>
<dbReference type="Proteomes" id="UP000284842">
    <property type="component" value="Unassembled WGS sequence"/>
</dbReference>
<dbReference type="InterPro" id="IPR002575">
    <property type="entry name" value="Aminoglycoside_PTrfase"/>
</dbReference>
<comment type="subcellular location">
    <subcellularLocation>
        <location evidence="1">Mitochondrion</location>
    </subcellularLocation>
</comment>
<feature type="domain" description="Aminoglycoside phosphotransferase" evidence="7">
    <location>
        <begin position="75"/>
        <end position="356"/>
    </location>
</feature>
<dbReference type="GO" id="GO:0005739">
    <property type="term" value="C:mitochondrion"/>
    <property type="evidence" value="ECO:0007669"/>
    <property type="project" value="UniProtKB-SubCell"/>
</dbReference>
<comment type="similarity">
    <text evidence="2">Belongs to the AIM9 family.</text>
</comment>
<dbReference type="PANTHER" id="PTHR36091:SF1">
    <property type="entry name" value="ALTERED INHERITANCE OF MITOCHONDRIA PROTEIN 9, MITOCHONDRIAL"/>
    <property type="match status" value="1"/>
</dbReference>
<dbReference type="InterPro" id="IPR051035">
    <property type="entry name" value="Mito_inheritance_9"/>
</dbReference>
<dbReference type="Gene3D" id="3.30.200.20">
    <property type="entry name" value="Phosphorylase Kinase, domain 1"/>
    <property type="match status" value="1"/>
</dbReference>
<gene>
    <name evidence="8" type="ORF">CVT24_010700</name>
</gene>
<dbReference type="AlphaFoldDB" id="A0A409YVY1"/>
<evidence type="ECO:0000256" key="5">
    <source>
        <dbReference type="ARBA" id="ARBA00023128"/>
    </source>
</evidence>
<reference evidence="8 9" key="1">
    <citation type="journal article" date="2018" name="Evol. Lett.">
        <title>Horizontal gene cluster transfer increased hallucinogenic mushroom diversity.</title>
        <authorList>
            <person name="Reynolds H.T."/>
            <person name="Vijayakumar V."/>
            <person name="Gluck-Thaler E."/>
            <person name="Korotkin H.B."/>
            <person name="Matheny P.B."/>
            <person name="Slot J.C."/>
        </authorList>
    </citation>
    <scope>NUCLEOTIDE SEQUENCE [LARGE SCALE GENOMIC DNA]</scope>
    <source>
        <strain evidence="8 9">2629</strain>
    </source>
</reference>
<evidence type="ECO:0000313" key="9">
    <source>
        <dbReference type="Proteomes" id="UP000284842"/>
    </source>
</evidence>
<name>A0A409YVY1_9AGAR</name>
<keyword evidence="4" id="KW-0809">Transit peptide</keyword>
<evidence type="ECO:0000259" key="7">
    <source>
        <dbReference type="Pfam" id="PF01636"/>
    </source>
</evidence>
<keyword evidence="9" id="KW-1185">Reference proteome</keyword>
<accession>A0A409YVY1</accession>
<evidence type="ECO:0000256" key="4">
    <source>
        <dbReference type="ARBA" id="ARBA00022946"/>
    </source>
</evidence>